<dbReference type="AlphaFoldDB" id="A0A645BW08"/>
<proteinExistence type="predicted"/>
<comment type="caution">
    <text evidence="1">The sequence shown here is derived from an EMBL/GenBank/DDBJ whole genome shotgun (WGS) entry which is preliminary data.</text>
</comment>
<name>A0A645BW08_9ZZZZ</name>
<reference evidence="1" key="1">
    <citation type="submission" date="2019-08" db="EMBL/GenBank/DDBJ databases">
        <authorList>
            <person name="Kucharzyk K."/>
            <person name="Murdoch R.W."/>
            <person name="Higgins S."/>
            <person name="Loffler F."/>
        </authorList>
    </citation>
    <scope>NUCLEOTIDE SEQUENCE</scope>
</reference>
<organism evidence="1">
    <name type="scientific">bioreactor metagenome</name>
    <dbReference type="NCBI Taxonomy" id="1076179"/>
    <lineage>
        <taxon>unclassified sequences</taxon>
        <taxon>metagenomes</taxon>
        <taxon>ecological metagenomes</taxon>
    </lineage>
</organism>
<sequence length="137" mass="14310">MHAHDDAPHGQSRHVVVGRCGSVALIHGLAQGLARLEVGHTLLGNGYGLAAARVAAHSGRAAGDGEAAKAANFDPMTAHQRVADCVENGFDGDFGIALRQLREAGGQFLNKVRSGHVDIANIYVNAKKSGRTQRPLS</sequence>
<dbReference type="EMBL" id="VSSQ01022468">
    <property type="protein sequence ID" value="MPM68801.1"/>
    <property type="molecule type" value="Genomic_DNA"/>
</dbReference>
<protein>
    <submittedName>
        <fullName evidence="1">Uncharacterized protein</fullName>
    </submittedName>
</protein>
<gene>
    <name evidence="1" type="ORF">SDC9_115735</name>
</gene>
<evidence type="ECO:0000313" key="1">
    <source>
        <dbReference type="EMBL" id="MPM68801.1"/>
    </source>
</evidence>
<accession>A0A645BW08</accession>